<evidence type="ECO:0000313" key="1">
    <source>
        <dbReference type="EMBL" id="TDC14244.1"/>
    </source>
</evidence>
<dbReference type="EMBL" id="SMKA01000456">
    <property type="protein sequence ID" value="TDC14244.1"/>
    <property type="molecule type" value="Genomic_DNA"/>
</dbReference>
<dbReference type="RefSeq" id="WP_132416203.1">
    <property type="nucleotide sequence ID" value="NZ_SMKA01000456.1"/>
</dbReference>
<dbReference type="Proteomes" id="UP000295075">
    <property type="component" value="Unassembled WGS sequence"/>
</dbReference>
<dbReference type="AlphaFoldDB" id="A0A4R4NYM2"/>
<accession>A0A4R4NYM2</accession>
<evidence type="ECO:0000313" key="2">
    <source>
        <dbReference type="Proteomes" id="UP000295075"/>
    </source>
</evidence>
<gene>
    <name evidence="1" type="ORF">E1261_43975</name>
</gene>
<organism evidence="1 2">
    <name type="scientific">Kribbella albertanoniae</name>
    <dbReference type="NCBI Taxonomy" id="1266829"/>
    <lineage>
        <taxon>Bacteria</taxon>
        <taxon>Bacillati</taxon>
        <taxon>Actinomycetota</taxon>
        <taxon>Actinomycetes</taxon>
        <taxon>Propionibacteriales</taxon>
        <taxon>Kribbellaceae</taxon>
        <taxon>Kribbella</taxon>
    </lineage>
</organism>
<comment type="caution">
    <text evidence="1">The sequence shown here is derived from an EMBL/GenBank/DDBJ whole genome shotgun (WGS) entry which is preliminary data.</text>
</comment>
<proteinExistence type="predicted"/>
<sequence>MHTGGRDADDSWLEGDVVPMRGGGDTGFLPEVERVMEVLDSDHAWFHWWRSVSKAPVLDLAIFLLRTPQSLASVEANIYAGCDERVVRGRRRHLVRMHVDSDELSALEPDERRLLALPTVLDGISRVTTHLKIVGVPPPVPPAAQPAPLPPGVLRRRRLKELLD</sequence>
<name>A0A4R4NYM2_9ACTN</name>
<protein>
    <submittedName>
        <fullName evidence="1">Uncharacterized protein</fullName>
    </submittedName>
</protein>
<reference evidence="1 2" key="1">
    <citation type="submission" date="2019-03" db="EMBL/GenBank/DDBJ databases">
        <title>Draft genome sequences of novel Actinobacteria.</title>
        <authorList>
            <person name="Sahin N."/>
            <person name="Ay H."/>
            <person name="Saygin H."/>
        </authorList>
    </citation>
    <scope>NUCLEOTIDE SEQUENCE [LARGE SCALE GENOMIC DNA]</scope>
    <source>
        <strain evidence="1 2">JCM 30547</strain>
    </source>
</reference>
<keyword evidence="2" id="KW-1185">Reference proteome</keyword>